<reference evidence="1" key="1">
    <citation type="submission" date="2022-07" db="EMBL/GenBank/DDBJ databases">
        <title>Phylogenomic reconstructions and comparative analyses of Kickxellomycotina fungi.</title>
        <authorList>
            <person name="Reynolds N.K."/>
            <person name="Stajich J.E."/>
            <person name="Barry K."/>
            <person name="Grigoriev I.V."/>
            <person name="Crous P."/>
            <person name="Smith M.E."/>
        </authorList>
    </citation>
    <scope>NUCLEOTIDE SEQUENCE</scope>
    <source>
        <strain evidence="1">RSA 567</strain>
    </source>
</reference>
<accession>A0A9W8B499</accession>
<gene>
    <name evidence="1" type="ORF">H4R34_001646</name>
</gene>
<name>A0A9W8B499_9FUNG</name>
<protein>
    <submittedName>
        <fullName evidence="1">Uncharacterized protein</fullName>
    </submittedName>
</protein>
<evidence type="ECO:0000313" key="2">
    <source>
        <dbReference type="Proteomes" id="UP001151582"/>
    </source>
</evidence>
<dbReference type="Proteomes" id="UP001151582">
    <property type="component" value="Unassembled WGS sequence"/>
</dbReference>
<sequence>MAAGPDTQHNATTTASSAFLIPAFASQAHGPPKLHVDPWATITTQRSYTAPTFYDIYKSQQVVNRRRLQKSLPFGQVLRAGTPWSWPRQLAELLWEHLLLPFCQGFSWGLAQNWQAYVRRVRPISLFKSKATLAKQG</sequence>
<dbReference type="EMBL" id="JANBQB010000084">
    <property type="protein sequence ID" value="KAJ1982627.1"/>
    <property type="molecule type" value="Genomic_DNA"/>
</dbReference>
<proteinExistence type="predicted"/>
<keyword evidence="2" id="KW-1185">Reference proteome</keyword>
<dbReference type="AlphaFoldDB" id="A0A9W8B499"/>
<dbReference type="OrthoDB" id="10578639at2759"/>
<evidence type="ECO:0000313" key="1">
    <source>
        <dbReference type="EMBL" id="KAJ1982627.1"/>
    </source>
</evidence>
<organism evidence="1 2">
    <name type="scientific">Dimargaris verticillata</name>
    <dbReference type="NCBI Taxonomy" id="2761393"/>
    <lineage>
        <taxon>Eukaryota</taxon>
        <taxon>Fungi</taxon>
        <taxon>Fungi incertae sedis</taxon>
        <taxon>Zoopagomycota</taxon>
        <taxon>Kickxellomycotina</taxon>
        <taxon>Dimargaritomycetes</taxon>
        <taxon>Dimargaritales</taxon>
        <taxon>Dimargaritaceae</taxon>
        <taxon>Dimargaris</taxon>
    </lineage>
</organism>
<comment type="caution">
    <text evidence="1">The sequence shown here is derived from an EMBL/GenBank/DDBJ whole genome shotgun (WGS) entry which is preliminary data.</text>
</comment>